<evidence type="ECO:0000313" key="7">
    <source>
        <dbReference type="Proteomes" id="UP000255050"/>
    </source>
</evidence>
<dbReference type="Gene3D" id="3.40.50.800">
    <property type="entry name" value="Anticodon-binding domain"/>
    <property type="match status" value="1"/>
</dbReference>
<dbReference type="GO" id="GO:0006418">
    <property type="term" value="P:tRNA aminoacylation for protein translation"/>
    <property type="evidence" value="ECO:0007669"/>
    <property type="project" value="UniProtKB-ARBA"/>
</dbReference>
<dbReference type="EMBL" id="UGJR01000002">
    <property type="protein sequence ID" value="STR41571.1"/>
    <property type="molecule type" value="Genomic_DNA"/>
</dbReference>
<protein>
    <submittedName>
        <fullName evidence="6">Prolyl-tRNA synthetase</fullName>
        <ecNumber evidence="6">6.1.1.15</ecNumber>
    </submittedName>
</protein>
<keyword evidence="2" id="KW-0547">Nucleotide-binding</keyword>
<dbReference type="EC" id="6.1.1.15" evidence="6"/>
<dbReference type="GO" id="GO:0004827">
    <property type="term" value="F:proline-tRNA ligase activity"/>
    <property type="evidence" value="ECO:0007669"/>
    <property type="project" value="UniProtKB-EC"/>
</dbReference>
<dbReference type="InterPro" id="IPR044140">
    <property type="entry name" value="ProRS_anticodon_short"/>
</dbReference>
<name>A0A7H4LZJ5_9ENTR</name>
<dbReference type="AlphaFoldDB" id="A0A7H4LZJ5"/>
<dbReference type="InterPro" id="IPR004154">
    <property type="entry name" value="Anticodon-bd"/>
</dbReference>
<keyword evidence="1 6" id="KW-0436">Ligase</keyword>
<dbReference type="Proteomes" id="UP000255050">
    <property type="component" value="Unassembled WGS sequence"/>
</dbReference>
<comment type="caution">
    <text evidence="6">The sequence shown here is derived from an EMBL/GenBank/DDBJ whole genome shotgun (WGS) entry which is preliminary data.</text>
</comment>
<dbReference type="SUPFAM" id="SSF52954">
    <property type="entry name" value="Class II aaRS ABD-related"/>
    <property type="match status" value="1"/>
</dbReference>
<evidence type="ECO:0000259" key="5">
    <source>
        <dbReference type="Pfam" id="PF03129"/>
    </source>
</evidence>
<organism evidence="6 7">
    <name type="scientific">Klebsiella michiganensis</name>
    <dbReference type="NCBI Taxonomy" id="1134687"/>
    <lineage>
        <taxon>Bacteria</taxon>
        <taxon>Pseudomonadati</taxon>
        <taxon>Pseudomonadota</taxon>
        <taxon>Gammaproteobacteria</taxon>
        <taxon>Enterobacterales</taxon>
        <taxon>Enterobacteriaceae</taxon>
        <taxon>Klebsiella/Raoultella group</taxon>
        <taxon>Klebsiella</taxon>
    </lineage>
</organism>
<evidence type="ECO:0000256" key="4">
    <source>
        <dbReference type="ARBA" id="ARBA00023146"/>
    </source>
</evidence>
<dbReference type="InterPro" id="IPR036621">
    <property type="entry name" value="Anticodon-bd_dom_sf"/>
</dbReference>
<dbReference type="Pfam" id="PF03129">
    <property type="entry name" value="HGTP_anticodon"/>
    <property type="match status" value="1"/>
</dbReference>
<sequence length="68" mass="7548">MQELAEKLYAELSALGIDVLMDDRKERPGVMFADMELIGIPHTIVLGDRNSTTTISNIISSQRREAAD</sequence>
<dbReference type="GO" id="GO:0005524">
    <property type="term" value="F:ATP binding"/>
    <property type="evidence" value="ECO:0007669"/>
    <property type="project" value="UniProtKB-KW"/>
</dbReference>
<keyword evidence="2" id="KW-0067">ATP-binding</keyword>
<keyword evidence="4 6" id="KW-0030">Aminoacyl-tRNA synthetase</keyword>
<evidence type="ECO:0000256" key="1">
    <source>
        <dbReference type="ARBA" id="ARBA00022598"/>
    </source>
</evidence>
<evidence type="ECO:0000256" key="3">
    <source>
        <dbReference type="ARBA" id="ARBA00022917"/>
    </source>
</evidence>
<accession>A0A7H4LZJ5</accession>
<dbReference type="CDD" id="cd00861">
    <property type="entry name" value="ProRS_anticodon_short"/>
    <property type="match status" value="1"/>
</dbReference>
<proteinExistence type="predicted"/>
<reference evidence="6 7" key="1">
    <citation type="submission" date="2018-06" db="EMBL/GenBank/DDBJ databases">
        <authorList>
            <consortium name="Pathogen Informatics"/>
            <person name="Doyle S."/>
        </authorList>
    </citation>
    <scope>NUCLEOTIDE SEQUENCE [LARGE SCALE GENOMIC DNA]</scope>
    <source>
        <strain evidence="6 7">NCTC11694</strain>
    </source>
</reference>
<evidence type="ECO:0000256" key="2">
    <source>
        <dbReference type="ARBA" id="ARBA00022840"/>
    </source>
</evidence>
<evidence type="ECO:0000313" key="6">
    <source>
        <dbReference type="EMBL" id="STR41571.1"/>
    </source>
</evidence>
<gene>
    <name evidence="6" type="primary">proS_2</name>
    <name evidence="6" type="ORF">NCTC11694_02762</name>
</gene>
<keyword evidence="3" id="KW-0648">Protein biosynthesis</keyword>
<feature type="domain" description="Anticodon-binding" evidence="5">
    <location>
        <begin position="2"/>
        <end position="53"/>
    </location>
</feature>